<evidence type="ECO:0000256" key="3">
    <source>
        <dbReference type="ARBA" id="ARBA00022679"/>
    </source>
</evidence>
<dbReference type="AlphaFoldDB" id="A0A6A1UJB1"/>
<keyword evidence="3 6" id="KW-0808">Transferase</keyword>
<dbReference type="GO" id="GO:0008171">
    <property type="term" value="F:O-methyltransferase activity"/>
    <property type="evidence" value="ECO:0007669"/>
    <property type="project" value="UniProtKB-UniRule"/>
</dbReference>
<comment type="caution">
    <text evidence="9">The sequence shown here is derived from an EMBL/GenBank/DDBJ whole genome shotgun (WGS) entry which is preliminary data.</text>
</comment>
<organism evidence="9 10">
    <name type="scientific">Morella rubra</name>
    <name type="common">Chinese bayberry</name>
    <dbReference type="NCBI Taxonomy" id="262757"/>
    <lineage>
        <taxon>Eukaryota</taxon>
        <taxon>Viridiplantae</taxon>
        <taxon>Streptophyta</taxon>
        <taxon>Embryophyta</taxon>
        <taxon>Tracheophyta</taxon>
        <taxon>Spermatophyta</taxon>
        <taxon>Magnoliopsida</taxon>
        <taxon>eudicotyledons</taxon>
        <taxon>Gunneridae</taxon>
        <taxon>Pentapetalae</taxon>
        <taxon>rosids</taxon>
        <taxon>fabids</taxon>
        <taxon>Fagales</taxon>
        <taxon>Myricaceae</taxon>
        <taxon>Morella</taxon>
    </lineage>
</organism>
<gene>
    <name evidence="9" type="ORF">CJ030_MR0G006927</name>
</gene>
<keyword evidence="2 6" id="KW-0489">Methyltransferase</keyword>
<dbReference type="GO" id="GO:0032259">
    <property type="term" value="P:methylation"/>
    <property type="evidence" value="ECO:0007669"/>
    <property type="project" value="UniProtKB-KW"/>
</dbReference>
<evidence type="ECO:0000259" key="8">
    <source>
        <dbReference type="PROSITE" id="PS51515"/>
    </source>
</evidence>
<dbReference type="OrthoDB" id="10017101at2759"/>
<evidence type="ECO:0000256" key="6">
    <source>
        <dbReference type="RuleBase" id="RU367087"/>
    </source>
</evidence>
<dbReference type="PANTHER" id="PTHR12315">
    <property type="entry name" value="BICOID-INTERACTING PROTEIN RELATED"/>
    <property type="match status" value="1"/>
</dbReference>
<evidence type="ECO:0000313" key="9">
    <source>
        <dbReference type="EMBL" id="KAB1200584.1"/>
    </source>
</evidence>
<feature type="region of interest" description="Disordered" evidence="7">
    <location>
        <begin position="1"/>
        <end position="35"/>
    </location>
</feature>
<dbReference type="InterPro" id="IPR039772">
    <property type="entry name" value="Bin3-like"/>
</dbReference>
<dbReference type="EC" id="2.1.1.-" evidence="6"/>
<dbReference type="PROSITE" id="PS51515">
    <property type="entry name" value="BIN3_SAM"/>
    <property type="match status" value="1"/>
</dbReference>
<dbReference type="InterPro" id="IPR029063">
    <property type="entry name" value="SAM-dependent_MTases_sf"/>
</dbReference>
<dbReference type="InterPro" id="IPR024160">
    <property type="entry name" value="BIN3_SAM-bd_dom"/>
</dbReference>
<sequence>MEEKRKEKEKEEEEAAGAEKEMKQPRKRKRKEIGQDLKEDPRLKVLKKEWFEDKDCLDIGCNSGIMTILIAKNFHCRSILGIDIDSNRIEDAYWHLKKFVRMAHAQKMHLKASKLEVSRSADAMELSVTASPSKETKEISSPLMERDLFGRVSFQQENFVQSRWQPEKHYDTILCLSVTKWVHLNWGDELHYIKVWRLLLPGGVFVLEPQPWKSYENNRLVSEQGSFENLDDTCSGGLTQTVAICRALLLRDVISISLASMLQKAMISMEGVVVQNIDVASQCPA</sequence>
<dbReference type="GO" id="GO:0017069">
    <property type="term" value="F:snRNA binding"/>
    <property type="evidence" value="ECO:0007669"/>
    <property type="project" value="TreeGrafter"/>
</dbReference>
<keyword evidence="10" id="KW-1185">Reference proteome</keyword>
<dbReference type="Proteomes" id="UP000516437">
    <property type="component" value="Unassembled WGS sequence"/>
</dbReference>
<evidence type="ECO:0000256" key="7">
    <source>
        <dbReference type="SAM" id="MobiDB-lite"/>
    </source>
</evidence>
<dbReference type="InterPro" id="IPR010675">
    <property type="entry name" value="Bin3_C"/>
</dbReference>
<dbReference type="Pfam" id="PF06859">
    <property type="entry name" value="Bin3"/>
    <property type="match status" value="1"/>
</dbReference>
<dbReference type="GO" id="GO:0040031">
    <property type="term" value="P:snRNA modification"/>
    <property type="evidence" value="ECO:0007669"/>
    <property type="project" value="TreeGrafter"/>
</dbReference>
<proteinExistence type="inferred from homology"/>
<evidence type="ECO:0000313" key="10">
    <source>
        <dbReference type="Proteomes" id="UP000516437"/>
    </source>
</evidence>
<dbReference type="EMBL" id="RXIC02000147">
    <property type="protein sequence ID" value="KAB1200584.1"/>
    <property type="molecule type" value="Genomic_DNA"/>
</dbReference>
<keyword evidence="4 5" id="KW-0949">S-adenosyl-L-methionine</keyword>
<dbReference type="Gene3D" id="3.40.50.150">
    <property type="entry name" value="Vaccinia Virus protein VP39"/>
    <property type="match status" value="1"/>
</dbReference>
<dbReference type="GO" id="GO:0008173">
    <property type="term" value="F:RNA methyltransferase activity"/>
    <property type="evidence" value="ECO:0007669"/>
    <property type="project" value="UniProtKB-UniRule"/>
</dbReference>
<evidence type="ECO:0000256" key="1">
    <source>
        <dbReference type="ARBA" id="ARBA00008361"/>
    </source>
</evidence>
<comment type="similarity">
    <text evidence="1 6">Belongs to the methyltransferase superfamily.</text>
</comment>
<evidence type="ECO:0000256" key="4">
    <source>
        <dbReference type="ARBA" id="ARBA00022691"/>
    </source>
</evidence>
<evidence type="ECO:0000256" key="5">
    <source>
        <dbReference type="PROSITE-ProRule" id="PRU00848"/>
    </source>
</evidence>
<reference evidence="9 10" key="1">
    <citation type="journal article" date="2019" name="Plant Biotechnol. J.">
        <title>The red bayberry genome and genetic basis of sex determination.</title>
        <authorList>
            <person name="Jia H.M."/>
            <person name="Jia H.J."/>
            <person name="Cai Q.L."/>
            <person name="Wang Y."/>
            <person name="Zhao H.B."/>
            <person name="Yang W.F."/>
            <person name="Wang G.Y."/>
            <person name="Li Y.H."/>
            <person name="Zhan D.L."/>
            <person name="Shen Y.T."/>
            <person name="Niu Q.F."/>
            <person name="Chang L."/>
            <person name="Qiu J."/>
            <person name="Zhao L."/>
            <person name="Xie H.B."/>
            <person name="Fu W.Y."/>
            <person name="Jin J."/>
            <person name="Li X.W."/>
            <person name="Jiao Y."/>
            <person name="Zhou C.C."/>
            <person name="Tu T."/>
            <person name="Chai C.Y."/>
            <person name="Gao J.L."/>
            <person name="Fan L.J."/>
            <person name="van de Weg E."/>
            <person name="Wang J.Y."/>
            <person name="Gao Z.S."/>
        </authorList>
    </citation>
    <scope>NUCLEOTIDE SEQUENCE [LARGE SCALE GENOMIC DNA]</scope>
    <source>
        <tissue evidence="9">Leaves</tissue>
    </source>
</reference>
<feature type="domain" description="Bin3-type SAM" evidence="8">
    <location>
        <begin position="40"/>
        <end position="285"/>
    </location>
</feature>
<protein>
    <recommendedName>
        <fullName evidence="6">RNA methyltransferase</fullName>
        <ecNumber evidence="6">2.1.1.-</ecNumber>
    </recommendedName>
</protein>
<dbReference type="SUPFAM" id="SSF53335">
    <property type="entry name" value="S-adenosyl-L-methionine-dependent methyltransferases"/>
    <property type="match status" value="1"/>
</dbReference>
<accession>A0A6A1UJB1</accession>
<evidence type="ECO:0000256" key="2">
    <source>
        <dbReference type="ARBA" id="ARBA00022603"/>
    </source>
</evidence>
<dbReference type="CDD" id="cd02440">
    <property type="entry name" value="AdoMet_MTases"/>
    <property type="match status" value="1"/>
</dbReference>
<name>A0A6A1UJB1_9ROSI</name>
<dbReference type="PANTHER" id="PTHR12315:SF0">
    <property type="entry name" value="7SK SNRNA METHYLPHOSPHATE CAPPING ENZYME"/>
    <property type="match status" value="1"/>
</dbReference>